<name>A0A256IPH1_9EURY</name>
<comment type="caution">
    <text evidence="3">The sequence shown here is derived from an EMBL/GenBank/DDBJ whole genome shotgun (WGS) entry which is preliminary data.</text>
</comment>
<accession>A0A256IPH1</accession>
<proteinExistence type="predicted"/>
<reference evidence="3 4" key="1">
    <citation type="journal article" date="2014" name="Front. Microbiol.">
        <title>Population and genomic analysis of the genus Halorubrum.</title>
        <authorList>
            <person name="Fullmer M.S."/>
            <person name="Soucy S.M."/>
            <person name="Swithers K.S."/>
            <person name="Makkay A.M."/>
            <person name="Wheeler R."/>
            <person name="Ventosa A."/>
            <person name="Gogarten J.P."/>
            <person name="Papke R.T."/>
        </authorList>
    </citation>
    <scope>NUCLEOTIDE SEQUENCE [LARGE SCALE GENOMIC DNA]</scope>
    <source>
        <strain evidence="3 4">Cb34</strain>
    </source>
</reference>
<keyword evidence="2" id="KW-0812">Transmembrane</keyword>
<evidence type="ECO:0000313" key="3">
    <source>
        <dbReference type="EMBL" id="OYR58459.1"/>
    </source>
</evidence>
<feature type="compositionally biased region" description="Basic and acidic residues" evidence="1">
    <location>
        <begin position="1"/>
        <end position="22"/>
    </location>
</feature>
<evidence type="ECO:0000256" key="1">
    <source>
        <dbReference type="SAM" id="MobiDB-lite"/>
    </source>
</evidence>
<protein>
    <submittedName>
        <fullName evidence="3">Uncharacterized protein</fullName>
    </submittedName>
</protein>
<keyword evidence="4" id="KW-1185">Reference proteome</keyword>
<keyword evidence="2" id="KW-1133">Transmembrane helix</keyword>
<sequence length="135" mass="14765">MTDRDVPQRRAERQHGGDERGGFTHGGRRRSTSASWLARAAGVGLSAVSIGFVLLLVFVLETGGERTLFTRPLPMRIALALPYLVGALTLGTTVGALSAWRYRYWSLVARIHQTVLALLGLVFTWQLSTLGFLPS</sequence>
<dbReference type="OrthoDB" id="325771at2157"/>
<evidence type="ECO:0000256" key="2">
    <source>
        <dbReference type="SAM" id="Phobius"/>
    </source>
</evidence>
<feature type="transmembrane region" description="Helical" evidence="2">
    <location>
        <begin position="80"/>
        <end position="102"/>
    </location>
</feature>
<feature type="transmembrane region" description="Helical" evidence="2">
    <location>
        <begin position="114"/>
        <end position="133"/>
    </location>
</feature>
<keyword evidence="2" id="KW-0472">Membrane</keyword>
<gene>
    <name evidence="3" type="ORF">DJ70_03100</name>
</gene>
<dbReference type="RefSeq" id="WP_094530045.1">
    <property type="nucleotide sequence ID" value="NZ_NHPJ01000035.1"/>
</dbReference>
<organism evidence="3 4">
    <name type="scientific">Halorubrum halodurans</name>
    <dbReference type="NCBI Taxonomy" id="1383851"/>
    <lineage>
        <taxon>Archaea</taxon>
        <taxon>Methanobacteriati</taxon>
        <taxon>Methanobacteriota</taxon>
        <taxon>Stenosarchaea group</taxon>
        <taxon>Halobacteria</taxon>
        <taxon>Halobacteriales</taxon>
        <taxon>Haloferacaceae</taxon>
        <taxon>Halorubrum</taxon>
    </lineage>
</organism>
<evidence type="ECO:0000313" key="4">
    <source>
        <dbReference type="Proteomes" id="UP000216308"/>
    </source>
</evidence>
<dbReference type="AlphaFoldDB" id="A0A256IPH1"/>
<dbReference type="Proteomes" id="UP000216308">
    <property type="component" value="Unassembled WGS sequence"/>
</dbReference>
<dbReference type="EMBL" id="NHPJ01000035">
    <property type="protein sequence ID" value="OYR58459.1"/>
    <property type="molecule type" value="Genomic_DNA"/>
</dbReference>
<feature type="transmembrane region" description="Helical" evidence="2">
    <location>
        <begin position="36"/>
        <end position="60"/>
    </location>
</feature>
<feature type="region of interest" description="Disordered" evidence="1">
    <location>
        <begin position="1"/>
        <end position="31"/>
    </location>
</feature>